<dbReference type="GO" id="GO:0016836">
    <property type="term" value="F:hydro-lyase activity"/>
    <property type="evidence" value="ECO:0007669"/>
    <property type="project" value="UniProtKB-ARBA"/>
</dbReference>
<dbReference type="Gene3D" id="3.30.1370.60">
    <property type="entry name" value="Hypothetical oxidoreductase yiak, domain 2"/>
    <property type="match status" value="1"/>
</dbReference>
<protein>
    <submittedName>
        <fullName evidence="10">ATP-binding protein YdiF</fullName>
    </submittedName>
</protein>
<evidence type="ECO:0000256" key="5">
    <source>
        <dbReference type="ARBA" id="ARBA00023239"/>
    </source>
</evidence>
<dbReference type="Proteomes" id="UP001152797">
    <property type="component" value="Unassembled WGS sequence"/>
</dbReference>
<dbReference type="SUPFAM" id="SSF89733">
    <property type="entry name" value="L-sulfolactate dehydrogenase-like"/>
    <property type="match status" value="1"/>
</dbReference>
<evidence type="ECO:0000313" key="10">
    <source>
        <dbReference type="EMBL" id="CAL4759493.1"/>
    </source>
</evidence>
<dbReference type="GO" id="GO:0016887">
    <property type="term" value="F:ATP hydrolysis activity"/>
    <property type="evidence" value="ECO:0007669"/>
    <property type="project" value="InterPro"/>
</dbReference>
<reference evidence="8" key="1">
    <citation type="submission" date="2022-10" db="EMBL/GenBank/DDBJ databases">
        <authorList>
            <person name="Chen Y."/>
            <person name="Dougan E. K."/>
            <person name="Chan C."/>
            <person name="Rhodes N."/>
            <person name="Thang M."/>
        </authorList>
    </citation>
    <scope>NUCLEOTIDE SEQUENCE</scope>
</reference>
<organism evidence="8">
    <name type="scientific">Cladocopium goreaui</name>
    <dbReference type="NCBI Taxonomy" id="2562237"/>
    <lineage>
        <taxon>Eukaryota</taxon>
        <taxon>Sar</taxon>
        <taxon>Alveolata</taxon>
        <taxon>Dinophyceae</taxon>
        <taxon>Suessiales</taxon>
        <taxon>Symbiodiniaceae</taxon>
        <taxon>Cladocopium</taxon>
    </lineage>
</organism>
<dbReference type="InterPro" id="IPR037118">
    <property type="entry name" value="Val-tRNA_synth_C_sf"/>
</dbReference>
<comment type="caution">
    <text evidence="8">The sequence shown here is derived from an EMBL/GenBank/DDBJ whole genome shotgun (WGS) entry which is preliminary data.</text>
</comment>
<gene>
    <name evidence="8" type="ORF">C1SCF055_LOCUS771</name>
</gene>
<name>A0A9P1BEZ8_9DINO</name>
<dbReference type="PROSITE" id="PS00211">
    <property type="entry name" value="ABC_TRANSPORTER_1"/>
    <property type="match status" value="1"/>
</dbReference>
<dbReference type="InterPro" id="IPR036111">
    <property type="entry name" value="Mal/L-sulfo/L-lacto_DH-like_sf"/>
</dbReference>
<dbReference type="Pfam" id="PF16326">
    <property type="entry name" value="ABC_tran_CTD"/>
    <property type="match status" value="1"/>
</dbReference>
<dbReference type="Pfam" id="PF12848">
    <property type="entry name" value="ABC_tran_Xtn"/>
    <property type="match status" value="1"/>
</dbReference>
<dbReference type="Gene3D" id="3.90.226.10">
    <property type="entry name" value="2-enoyl-CoA Hydratase, Chain A, domain 1"/>
    <property type="match status" value="1"/>
</dbReference>
<evidence type="ECO:0000256" key="3">
    <source>
        <dbReference type="ARBA" id="ARBA00022840"/>
    </source>
</evidence>
<dbReference type="Pfam" id="PF02615">
    <property type="entry name" value="Ldh_2"/>
    <property type="match status" value="1"/>
</dbReference>
<dbReference type="Pfam" id="PF00378">
    <property type="entry name" value="ECH_1"/>
    <property type="match status" value="1"/>
</dbReference>
<dbReference type="InterPro" id="IPR043143">
    <property type="entry name" value="Mal/L-sulf/L-lact_DH-like_NADP"/>
</dbReference>
<dbReference type="Gene3D" id="3.40.50.300">
    <property type="entry name" value="P-loop containing nucleotide triphosphate hydrolases"/>
    <property type="match status" value="2"/>
</dbReference>
<feature type="domain" description="ABC transporter" evidence="7">
    <location>
        <begin position="319"/>
        <end position="538"/>
    </location>
</feature>
<accession>A0A9P1BEZ8</accession>
<evidence type="ECO:0000256" key="4">
    <source>
        <dbReference type="ARBA" id="ARBA00023002"/>
    </source>
</evidence>
<dbReference type="OrthoDB" id="2110130at2759"/>
<dbReference type="PANTHER" id="PTHR42855:SF2">
    <property type="entry name" value="DRUG RESISTANCE ABC TRANSPORTER,ATP-BINDING PROTEIN"/>
    <property type="match status" value="1"/>
</dbReference>
<dbReference type="InterPro" id="IPR027417">
    <property type="entry name" value="P-loop_NTPase"/>
</dbReference>
<dbReference type="CDD" id="cd03221">
    <property type="entry name" value="ABCF_EF-3"/>
    <property type="match status" value="2"/>
</dbReference>
<feature type="domain" description="ABC transporter" evidence="7">
    <location>
        <begin position="4"/>
        <end position="260"/>
    </location>
</feature>
<dbReference type="GO" id="GO:0005524">
    <property type="term" value="F:ATP binding"/>
    <property type="evidence" value="ECO:0007669"/>
    <property type="project" value="UniProtKB-KW"/>
</dbReference>
<evidence type="ECO:0000256" key="2">
    <source>
        <dbReference type="ARBA" id="ARBA00022741"/>
    </source>
</evidence>
<comment type="similarity">
    <text evidence="1">Belongs to the enoyl-CoA hydratase/isomerase family.</text>
</comment>
<dbReference type="GO" id="GO:0003677">
    <property type="term" value="F:DNA binding"/>
    <property type="evidence" value="ECO:0007669"/>
    <property type="project" value="InterPro"/>
</dbReference>
<dbReference type="Gene3D" id="1.10.1530.10">
    <property type="match status" value="1"/>
</dbReference>
<dbReference type="InterPro" id="IPR014748">
    <property type="entry name" value="Enoyl-CoA_hydra_C"/>
</dbReference>
<reference evidence="9" key="2">
    <citation type="submission" date="2024-04" db="EMBL/GenBank/DDBJ databases">
        <authorList>
            <person name="Chen Y."/>
            <person name="Shah S."/>
            <person name="Dougan E. K."/>
            <person name="Thang M."/>
            <person name="Chan C."/>
        </authorList>
    </citation>
    <scope>NUCLEOTIDE SEQUENCE [LARGE SCALE GENOMIC DNA]</scope>
</reference>
<evidence type="ECO:0000259" key="7">
    <source>
        <dbReference type="PROSITE" id="PS50893"/>
    </source>
</evidence>
<feature type="compositionally biased region" description="Low complexity" evidence="6">
    <location>
        <begin position="538"/>
        <end position="562"/>
    </location>
</feature>
<dbReference type="InterPro" id="IPR003767">
    <property type="entry name" value="Malate/L-lactate_DH-like"/>
</dbReference>
<dbReference type="InterPro" id="IPR017871">
    <property type="entry name" value="ABC_transporter-like_CS"/>
</dbReference>
<dbReference type="FunFam" id="3.40.50.300:FF:000011">
    <property type="entry name" value="Putative ABC transporter ATP-binding component"/>
    <property type="match status" value="1"/>
</dbReference>
<dbReference type="InterPro" id="IPR001753">
    <property type="entry name" value="Enoyl-CoA_hydra/iso"/>
</dbReference>
<keyword evidence="2" id="KW-0547">Nucleotide-binding</keyword>
<dbReference type="CDD" id="cd06558">
    <property type="entry name" value="crotonase-like"/>
    <property type="match status" value="1"/>
</dbReference>
<dbReference type="InterPro" id="IPR032524">
    <property type="entry name" value="ABC_tran_C"/>
</dbReference>
<evidence type="ECO:0000256" key="1">
    <source>
        <dbReference type="ARBA" id="ARBA00005254"/>
    </source>
</evidence>
<feature type="region of interest" description="Disordered" evidence="6">
    <location>
        <begin position="538"/>
        <end position="576"/>
    </location>
</feature>
<proteinExistence type="inferred from homology"/>
<dbReference type="EMBL" id="CAMXCT020000001">
    <property type="protein sequence ID" value="CAL1125556.1"/>
    <property type="molecule type" value="Genomic_DNA"/>
</dbReference>
<dbReference type="PROSITE" id="PS50893">
    <property type="entry name" value="ABC_TRANSPORTER_2"/>
    <property type="match status" value="2"/>
</dbReference>
<evidence type="ECO:0000313" key="8">
    <source>
        <dbReference type="EMBL" id="CAI3972181.1"/>
    </source>
</evidence>
<sequence>MILLDVSAIRKYYGSEPVLDGVAFQLRRGQRVGLVGANGAGKTTLLEILASELESDAGEISLHRSATLGYLKQHPTLQPGRTLREEAAEALAGEMQRVEEAEQLAAAISQATDSAEHDRLAARYDQLHQELLRDDGYHLDHRIERILQGLGFEPERFDQPVEQLSGGQVNRLMLGKLLLAQPDVMLLDEPSNHLDLESTAWLEKHLAAYTGALIVVSHDRYFLDKVTTHTYELFDGTIDIYPGNFSAYWRQKAERIKVEQRTFDSQQAEIAKLEDFVRRNHVGQKHAQAEDRKKRLEKIERVSRPRKIVAPSMRFPEADRAGDIVLRASGISKAFDKQLFSDLTFEIERGERWAILGPNGSGKTTLLKCLLELQTPDAGQIARGHRVTIGYCDQQLSVLPQEVELVEAIRHQDESTTIGQRRDLLARFGLAGDIVFQKVSSLSGGERSRAALARIALESANLLVLDEPTNHLDLWARDALEQAIRRFDGTVLFVSHDRYFINQVADHLLLFEPGGVRVVDGNYDTYVELFQNKVPSTSATSTVSAAPNGAAKASKAGSATKAVAEKSAPGKPRRKRKFAYRKVEDLEAEIFERETRVEELHGDLILPEVQRDGDRVRQIQADIEAEQAALAQLYEHWEEDPPLPTVTAEQLTDFCSSILRAAGGSDEEARLVSQSLVETNLYGHDSHGVVRLPWYIEQLGRGELVAGAKLEIEQETPAVVACNANLGFGQVQASRLTEMAIAKAREVGIACATARDCGHVGRLGAYPQLAAEQNLAAMMTVNDNGTFRIVAPPGGIEPRVSTNPISIAVPGGDGPLVFDASTSVVAQGKVLVHRVEGSPCPEGWLQDSQGEPTTDPNVLVADPQGTILPLGGTAAFKGFGLSMMLDMLVGGLSGGYCPPAVPGAAMCNTVLLVVWDPKLFAGLDHFVGEVNRLADSVRSCPTREGAAEITLPGERGLACRQERLREGIPVPEGNWARLVEVAEQLKVRIHMSETISSRVDDNILHVRINRAEKRNALTGEMMQELAAAVRSADEHPAVRAVIVSAEGPIFSAGIDLMSLAQLRGEAGDRNVSRWLRRLASDLQATLNAIEETEVPVIGALQGQVLGMGLELALAFDLRVGASDLKLSIPESRMGLVADVGGTTRLSRTIGPSRAKDLLMTARAIEAEEALQWGLLNRIAPPEELMAAAEELAQQIAKNAPLAVGLAKLIVDQGDGLDKHTQMAIERWAQSQLIGTEDVMEAMGAFMEKRPAEFKGR</sequence>
<dbReference type="GO" id="GO:0016491">
    <property type="term" value="F:oxidoreductase activity"/>
    <property type="evidence" value="ECO:0007669"/>
    <property type="project" value="UniProtKB-KW"/>
</dbReference>
<keyword evidence="11" id="KW-1185">Reference proteome</keyword>
<dbReference type="EMBL" id="CAMXCT010000001">
    <property type="protein sequence ID" value="CAI3972181.1"/>
    <property type="molecule type" value="Genomic_DNA"/>
</dbReference>
<dbReference type="EMBL" id="CAMXCT030000001">
    <property type="protein sequence ID" value="CAL4759493.1"/>
    <property type="molecule type" value="Genomic_DNA"/>
</dbReference>
<dbReference type="SUPFAM" id="SSF52540">
    <property type="entry name" value="P-loop containing nucleoside triphosphate hydrolases"/>
    <property type="match status" value="2"/>
</dbReference>
<dbReference type="InterPro" id="IPR003439">
    <property type="entry name" value="ABC_transporter-like_ATP-bd"/>
</dbReference>
<evidence type="ECO:0000256" key="6">
    <source>
        <dbReference type="SAM" id="MobiDB-lite"/>
    </source>
</evidence>
<dbReference type="Gene3D" id="1.10.12.10">
    <property type="entry name" value="Lyase 2-enoyl-coa Hydratase, Chain A, domain 2"/>
    <property type="match status" value="1"/>
</dbReference>
<dbReference type="InterPro" id="IPR032781">
    <property type="entry name" value="ABC_tran_Xtn"/>
</dbReference>
<evidence type="ECO:0000313" key="9">
    <source>
        <dbReference type="EMBL" id="CAL1125556.1"/>
    </source>
</evidence>
<keyword evidence="4" id="KW-0560">Oxidoreductase</keyword>
<dbReference type="PANTHER" id="PTHR42855">
    <property type="entry name" value="ABC TRANSPORTER ATP-BINDING SUBUNIT"/>
    <property type="match status" value="1"/>
</dbReference>
<evidence type="ECO:0000313" key="11">
    <source>
        <dbReference type="Proteomes" id="UP001152797"/>
    </source>
</evidence>
<dbReference type="Pfam" id="PF00005">
    <property type="entry name" value="ABC_tran"/>
    <property type="match status" value="2"/>
</dbReference>
<dbReference type="AlphaFoldDB" id="A0A9P1BEZ8"/>
<dbReference type="SMART" id="SM00382">
    <property type="entry name" value="AAA"/>
    <property type="match status" value="2"/>
</dbReference>
<dbReference type="SUPFAM" id="SSF52096">
    <property type="entry name" value="ClpP/crotonase"/>
    <property type="match status" value="1"/>
</dbReference>
<keyword evidence="5" id="KW-0456">Lyase</keyword>
<dbReference type="InterPro" id="IPR043144">
    <property type="entry name" value="Mal/L-sulf/L-lact_DH-like_ah"/>
</dbReference>
<dbReference type="FunFam" id="1.10.12.10:FF:000001">
    <property type="entry name" value="Probable enoyl-CoA hydratase, mitochondrial"/>
    <property type="match status" value="1"/>
</dbReference>
<dbReference type="InterPro" id="IPR003593">
    <property type="entry name" value="AAA+_ATPase"/>
</dbReference>
<dbReference type="InterPro" id="IPR029045">
    <property type="entry name" value="ClpP/crotonase-like_dom_sf"/>
</dbReference>
<dbReference type="Gene3D" id="1.10.287.380">
    <property type="entry name" value="Valyl-tRNA synthetase, C-terminal domain"/>
    <property type="match status" value="1"/>
</dbReference>
<dbReference type="InterPro" id="IPR051309">
    <property type="entry name" value="ABCF_ATPase"/>
</dbReference>
<keyword evidence="3 10" id="KW-0067">ATP-binding</keyword>